<dbReference type="InterPro" id="IPR053216">
    <property type="entry name" value="Appressorial_penetr-assoc"/>
</dbReference>
<feature type="signal peptide" evidence="1">
    <location>
        <begin position="1"/>
        <end position="18"/>
    </location>
</feature>
<name>A0A8H7TJK6_9HELO</name>
<dbReference type="OrthoDB" id="2153847at2759"/>
<keyword evidence="1" id="KW-0732">Signal</keyword>
<sequence>MKYETATVLLAFFGLTSAAPTKMRREVPQEQSHAKFLTSVRASLNLDNPDGIVDPVFGLLGNAAAAEGAGQITNLDCLHQATADRAFTNAKAAGDVQSQVDALIFAALERNTGSVGLKSVLCTDAAVNPEIQALTQHQDPASENAAADNKALVLLLAQEIATIGGNPLDALLSGTFAPGEIGDPTGAGNTCDDADDAEGCIFTQNLLVNDATEDEIMAAVAGVAVDAGAAANGTAAADNATAVATPVASACAAVVTATATVDAVADDVAADVEASATATEAAAAATEAASADNSADAAAGSNVQTFSGALGGAAPAVIESSGDRPFSVNGATFVNIGAALQRSCAIQNNACANAANSGALDGGVGQCGDQEKECNAAAQAAAKKSKRQALDFGSCSNPAVQFAVGLDGRKEASFQAVNNADFNHGSALNIKVISDFICQQLDSKCKADQAALDACASAQAAAAAATGQASADAFNAALGV</sequence>
<keyword evidence="3" id="KW-1185">Reference proteome</keyword>
<proteinExistence type="predicted"/>
<evidence type="ECO:0000313" key="2">
    <source>
        <dbReference type="EMBL" id="KAG4420093.1"/>
    </source>
</evidence>
<feature type="chain" id="PRO_5034263128" description="Cell wall mannoprotein" evidence="1">
    <location>
        <begin position="19"/>
        <end position="480"/>
    </location>
</feature>
<dbReference type="EMBL" id="JAFJYH010000091">
    <property type="protein sequence ID" value="KAG4420093.1"/>
    <property type="molecule type" value="Genomic_DNA"/>
</dbReference>
<reference evidence="2" key="1">
    <citation type="submission" date="2021-02" db="EMBL/GenBank/DDBJ databases">
        <title>Genome sequence Cadophora malorum strain M34.</title>
        <authorList>
            <person name="Stefanovic E."/>
            <person name="Vu D."/>
            <person name="Scully C."/>
            <person name="Dijksterhuis J."/>
            <person name="Roader J."/>
            <person name="Houbraken J."/>
        </authorList>
    </citation>
    <scope>NUCLEOTIDE SEQUENCE</scope>
    <source>
        <strain evidence="2">M34</strain>
    </source>
</reference>
<accession>A0A8H7TJK6</accession>
<organism evidence="2 3">
    <name type="scientific">Cadophora malorum</name>
    <dbReference type="NCBI Taxonomy" id="108018"/>
    <lineage>
        <taxon>Eukaryota</taxon>
        <taxon>Fungi</taxon>
        <taxon>Dikarya</taxon>
        <taxon>Ascomycota</taxon>
        <taxon>Pezizomycotina</taxon>
        <taxon>Leotiomycetes</taxon>
        <taxon>Helotiales</taxon>
        <taxon>Ploettnerulaceae</taxon>
        <taxon>Cadophora</taxon>
    </lineage>
</organism>
<dbReference type="PANTHER" id="PTHR34587:SF1">
    <property type="entry name" value="CIRCUMSPOROZOITE PROTEIN"/>
    <property type="match status" value="1"/>
</dbReference>
<dbReference type="AlphaFoldDB" id="A0A8H7TJK6"/>
<dbReference type="PANTHER" id="PTHR34587">
    <property type="entry name" value="VWFA DOMAIN-CONTAINING PROTEIN"/>
    <property type="match status" value="1"/>
</dbReference>
<evidence type="ECO:0008006" key="4">
    <source>
        <dbReference type="Google" id="ProtNLM"/>
    </source>
</evidence>
<protein>
    <recommendedName>
        <fullName evidence="4">Cell wall mannoprotein</fullName>
    </recommendedName>
</protein>
<gene>
    <name evidence="2" type="ORF">IFR04_006752</name>
</gene>
<evidence type="ECO:0000256" key="1">
    <source>
        <dbReference type="SAM" id="SignalP"/>
    </source>
</evidence>
<comment type="caution">
    <text evidence="2">The sequence shown here is derived from an EMBL/GenBank/DDBJ whole genome shotgun (WGS) entry which is preliminary data.</text>
</comment>
<dbReference type="Proteomes" id="UP000664132">
    <property type="component" value="Unassembled WGS sequence"/>
</dbReference>
<evidence type="ECO:0000313" key="3">
    <source>
        <dbReference type="Proteomes" id="UP000664132"/>
    </source>
</evidence>